<gene>
    <name evidence="2" type="ORF">ENS31_08000</name>
</gene>
<name>A0A7V2ZK71_9BACT</name>
<dbReference type="Gene3D" id="3.40.50.150">
    <property type="entry name" value="Vaccinia Virus protein VP39"/>
    <property type="match status" value="1"/>
</dbReference>
<feature type="domain" description="Methyltransferase FkbM" evidence="1">
    <location>
        <begin position="91"/>
        <end position="255"/>
    </location>
</feature>
<dbReference type="AlphaFoldDB" id="A0A7V2ZK71"/>
<dbReference type="NCBIfam" id="TIGR01444">
    <property type="entry name" value="fkbM_fam"/>
    <property type="match status" value="1"/>
</dbReference>
<dbReference type="PANTHER" id="PTHR34203:SF15">
    <property type="entry name" value="SLL1173 PROTEIN"/>
    <property type="match status" value="1"/>
</dbReference>
<evidence type="ECO:0000313" key="2">
    <source>
        <dbReference type="EMBL" id="HFI91455.1"/>
    </source>
</evidence>
<dbReference type="InterPro" id="IPR052514">
    <property type="entry name" value="SAM-dependent_MTase"/>
</dbReference>
<dbReference type="Pfam" id="PF05050">
    <property type="entry name" value="Methyltransf_21"/>
    <property type="match status" value="1"/>
</dbReference>
<reference evidence="2" key="1">
    <citation type="journal article" date="2020" name="mSystems">
        <title>Genome- and Community-Level Interaction Insights into Carbon Utilization and Element Cycling Functions of Hydrothermarchaeota in Hydrothermal Sediment.</title>
        <authorList>
            <person name="Zhou Z."/>
            <person name="Liu Y."/>
            <person name="Xu W."/>
            <person name="Pan J."/>
            <person name="Luo Z.H."/>
            <person name="Li M."/>
        </authorList>
    </citation>
    <scope>NUCLEOTIDE SEQUENCE [LARGE SCALE GENOMIC DNA]</scope>
    <source>
        <strain evidence="2">SpSt-479</strain>
    </source>
</reference>
<dbReference type="GO" id="GO:0032259">
    <property type="term" value="P:methylation"/>
    <property type="evidence" value="ECO:0007669"/>
    <property type="project" value="UniProtKB-KW"/>
</dbReference>
<comment type="caution">
    <text evidence="2">The sequence shown here is derived from an EMBL/GenBank/DDBJ whole genome shotgun (WGS) entry which is preliminary data.</text>
</comment>
<dbReference type="InterPro" id="IPR029063">
    <property type="entry name" value="SAM-dependent_MTases_sf"/>
</dbReference>
<dbReference type="SUPFAM" id="SSF53335">
    <property type="entry name" value="S-adenosyl-L-methionine-dependent methyltransferases"/>
    <property type="match status" value="1"/>
</dbReference>
<keyword evidence="2" id="KW-0808">Transferase</keyword>
<keyword evidence="2" id="KW-0489">Methyltransferase</keyword>
<organism evidence="2">
    <name type="scientific">Ignavibacterium album</name>
    <dbReference type="NCBI Taxonomy" id="591197"/>
    <lineage>
        <taxon>Bacteria</taxon>
        <taxon>Pseudomonadati</taxon>
        <taxon>Ignavibacteriota</taxon>
        <taxon>Ignavibacteria</taxon>
        <taxon>Ignavibacteriales</taxon>
        <taxon>Ignavibacteriaceae</taxon>
        <taxon>Ignavibacterium</taxon>
    </lineage>
</organism>
<dbReference type="InterPro" id="IPR006342">
    <property type="entry name" value="FkbM_mtfrase"/>
</dbReference>
<dbReference type="PANTHER" id="PTHR34203">
    <property type="entry name" value="METHYLTRANSFERASE, FKBM FAMILY PROTEIN"/>
    <property type="match status" value="1"/>
</dbReference>
<dbReference type="GO" id="GO:0008168">
    <property type="term" value="F:methyltransferase activity"/>
    <property type="evidence" value="ECO:0007669"/>
    <property type="project" value="UniProtKB-KW"/>
</dbReference>
<sequence length="295" mass="33411">MNSLKQNIKRLGLKIIDWITSNKYVYYRFCDLYDQTILSGKILIKPRNLQGKYFLYAKSHIAARLLLSTYENETISILNKFQKISGTIVNIGANIGLICIHIGLSFENINNIIAFEPNKEAFDLLKLNISINNLDKKINIVNASVGNTTGSIELFSTPEISEYSSIGGKIIHPAVGKLNQISYIVDIYKLDDLDIDNISLMIIDTEGAEYLVLEGAKTTLEKNHPIILFECEDKLLIKFGHSSLDIFKLLSSYGYYLYDIEKRKKLKISKDFNGEVLAIHPENNYNLKSILANFG</sequence>
<protein>
    <submittedName>
        <fullName evidence="2">FkbM family methyltransferase</fullName>
    </submittedName>
</protein>
<proteinExistence type="predicted"/>
<accession>A0A7V2ZK71</accession>
<evidence type="ECO:0000259" key="1">
    <source>
        <dbReference type="Pfam" id="PF05050"/>
    </source>
</evidence>
<dbReference type="EMBL" id="DSUJ01000008">
    <property type="protein sequence ID" value="HFI91455.1"/>
    <property type="molecule type" value="Genomic_DNA"/>
</dbReference>